<feature type="region of interest" description="Disordered" evidence="1">
    <location>
        <begin position="186"/>
        <end position="224"/>
    </location>
</feature>
<reference evidence="3 4" key="1">
    <citation type="submission" date="2016-10" db="EMBL/GenBank/DDBJ databases">
        <authorList>
            <person name="de Groot N.N."/>
        </authorList>
    </citation>
    <scope>NUCLEOTIDE SEQUENCE [LARGE SCALE GENOMIC DNA]</scope>
    <source>
        <strain evidence="3 4">R5</strain>
    </source>
</reference>
<dbReference type="EMBL" id="FMZW01000019">
    <property type="protein sequence ID" value="SDE06575.1"/>
    <property type="molecule type" value="Genomic_DNA"/>
</dbReference>
<evidence type="ECO:0000256" key="2">
    <source>
        <dbReference type="SAM" id="SignalP"/>
    </source>
</evidence>
<feature type="chain" id="PRO_5011511910" evidence="2">
    <location>
        <begin position="22"/>
        <end position="224"/>
    </location>
</feature>
<evidence type="ECO:0000256" key="1">
    <source>
        <dbReference type="SAM" id="MobiDB-lite"/>
    </source>
</evidence>
<feature type="signal peptide" evidence="2">
    <location>
        <begin position="1"/>
        <end position="21"/>
    </location>
</feature>
<proteinExistence type="predicted"/>
<keyword evidence="2" id="KW-0732">Signal</keyword>
<organism evidence="3 4">
    <name type="scientific">Bradyrhizobium brasilense</name>
    <dbReference type="NCBI Taxonomy" id="1419277"/>
    <lineage>
        <taxon>Bacteria</taxon>
        <taxon>Pseudomonadati</taxon>
        <taxon>Pseudomonadota</taxon>
        <taxon>Alphaproteobacteria</taxon>
        <taxon>Hyphomicrobiales</taxon>
        <taxon>Nitrobacteraceae</taxon>
        <taxon>Bradyrhizobium</taxon>
    </lineage>
</organism>
<protein>
    <submittedName>
        <fullName evidence="3">Uncharacterized protein</fullName>
    </submittedName>
</protein>
<accession>A0A1G6ZXJ2</accession>
<dbReference type="InterPro" id="IPR023562">
    <property type="entry name" value="ClpP/TepA"/>
</dbReference>
<dbReference type="InterPro" id="IPR029045">
    <property type="entry name" value="ClpP/crotonase-like_dom_sf"/>
</dbReference>
<sequence length="224" mass="24257">MRIAGCVLSITVALTSTNCLAMEFSRVQGCFGDVLKLSGDIRDGDFVRFRGYLATERRVVGLDLDSRGGSLYEGFRIAMLAHQRQIASYVSGECDSACAFIFLASRKRYVAPNAKIGVHSVSNLHGNEDSRTIRDTIKLARLSAKLRIPPSAIGRMVMTPPGKISYLNKEELASLKVMERNPFDRTARAATAESRSGSMCGAAPSKSASEEERPMRNAAGSKGS</sequence>
<dbReference type="Proteomes" id="UP000199245">
    <property type="component" value="Unassembled WGS sequence"/>
</dbReference>
<gene>
    <name evidence="3" type="ORF">SAMN05216337_101968</name>
</gene>
<dbReference type="SUPFAM" id="SSF52096">
    <property type="entry name" value="ClpP/crotonase"/>
    <property type="match status" value="1"/>
</dbReference>
<evidence type="ECO:0000313" key="3">
    <source>
        <dbReference type="EMBL" id="SDE06575.1"/>
    </source>
</evidence>
<dbReference type="Pfam" id="PF00574">
    <property type="entry name" value="CLP_protease"/>
    <property type="match status" value="1"/>
</dbReference>
<dbReference type="AlphaFoldDB" id="A0A1G6ZXJ2"/>
<name>A0A1G6ZXJ2_9BRAD</name>
<dbReference type="Gene3D" id="3.90.226.10">
    <property type="entry name" value="2-enoyl-CoA Hydratase, Chain A, domain 1"/>
    <property type="match status" value="1"/>
</dbReference>
<evidence type="ECO:0000313" key="4">
    <source>
        <dbReference type="Proteomes" id="UP000199245"/>
    </source>
</evidence>